<dbReference type="PROSITE" id="PS50949">
    <property type="entry name" value="HTH_GNTR"/>
    <property type="match status" value="1"/>
</dbReference>
<dbReference type="InterPro" id="IPR036390">
    <property type="entry name" value="WH_DNA-bd_sf"/>
</dbReference>
<dbReference type="Gene3D" id="1.10.10.10">
    <property type="entry name" value="Winged helix-like DNA-binding domain superfamily/Winged helix DNA-binding domain"/>
    <property type="match status" value="1"/>
</dbReference>
<dbReference type="InterPro" id="IPR036388">
    <property type="entry name" value="WH-like_DNA-bd_sf"/>
</dbReference>
<dbReference type="PANTHER" id="PTHR38445">
    <property type="entry name" value="HTH-TYPE TRANSCRIPTIONAL REPRESSOR YTRA"/>
    <property type="match status" value="1"/>
</dbReference>
<evidence type="ECO:0000313" key="6">
    <source>
        <dbReference type="EMBL" id="SPM35448.1"/>
    </source>
</evidence>
<dbReference type="AlphaFoldDB" id="A0A2U3NVC7"/>
<dbReference type="InterPro" id="IPR000524">
    <property type="entry name" value="Tscrpt_reg_HTH_GntR"/>
</dbReference>
<dbReference type="SMART" id="SM00345">
    <property type="entry name" value="HTH_GNTR"/>
    <property type="match status" value="1"/>
</dbReference>
<feature type="non-terminal residue" evidence="6">
    <location>
        <position position="1"/>
    </location>
</feature>
<keyword evidence="7" id="KW-1185">Reference proteome</keyword>
<dbReference type="SUPFAM" id="SSF46785">
    <property type="entry name" value="Winged helix' DNA-binding domain"/>
    <property type="match status" value="1"/>
</dbReference>
<evidence type="ECO:0000256" key="4">
    <source>
        <dbReference type="SAM" id="MobiDB-lite"/>
    </source>
</evidence>
<name>A0A2U3NVC7_9MYCO</name>
<keyword evidence="2 6" id="KW-0238">DNA-binding</keyword>
<gene>
    <name evidence="6" type="ORF">MRAB57_3273</name>
</gene>
<dbReference type="GO" id="GO:0003700">
    <property type="term" value="F:DNA-binding transcription factor activity"/>
    <property type="evidence" value="ECO:0007669"/>
    <property type="project" value="InterPro"/>
</dbReference>
<protein>
    <submittedName>
        <fullName evidence="6">DNA-binding transcriptional regulator YhcF, GntR family</fullName>
    </submittedName>
</protein>
<feature type="compositionally biased region" description="Polar residues" evidence="4">
    <location>
        <begin position="117"/>
        <end position="143"/>
    </location>
</feature>
<feature type="region of interest" description="Disordered" evidence="4">
    <location>
        <begin position="114"/>
        <end position="143"/>
    </location>
</feature>
<proteinExistence type="predicted"/>
<evidence type="ECO:0000259" key="5">
    <source>
        <dbReference type="PROSITE" id="PS50949"/>
    </source>
</evidence>
<keyword evidence="1" id="KW-0805">Transcription regulation</keyword>
<sequence length="143" mass="15348">VELRDWLRVDTKAGKPLFDQLRTQVIDGVRAGALPPGSRLPTVRDLAGQLGVAANTVARAYRELESAAIVETRGRFGTFISRFDPTDAAMAAAAKEYVEVAKALGLTKSDAMRYSPTCPTSENRRQPNSSIVTVGRTGSKNGV</sequence>
<dbReference type="PANTHER" id="PTHR38445:SF9">
    <property type="entry name" value="HTH-TYPE TRANSCRIPTIONAL REPRESSOR YTRA"/>
    <property type="match status" value="1"/>
</dbReference>
<reference evidence="6 7" key="1">
    <citation type="submission" date="2017-01" db="EMBL/GenBank/DDBJ databases">
        <authorList>
            <consortium name="Urmite Genomes"/>
        </authorList>
    </citation>
    <scope>NUCLEOTIDE SEQUENCE [LARGE SCALE GENOMIC DNA]</scope>
    <source>
        <strain evidence="6 7">AB57</strain>
    </source>
</reference>
<dbReference type="EMBL" id="FUFA01000004">
    <property type="protein sequence ID" value="SPM35448.1"/>
    <property type="molecule type" value="Genomic_DNA"/>
</dbReference>
<dbReference type="Proteomes" id="UP000240988">
    <property type="component" value="Unassembled WGS sequence"/>
</dbReference>
<evidence type="ECO:0000256" key="2">
    <source>
        <dbReference type="ARBA" id="ARBA00023125"/>
    </source>
</evidence>
<evidence type="ECO:0000256" key="1">
    <source>
        <dbReference type="ARBA" id="ARBA00023015"/>
    </source>
</evidence>
<keyword evidence="3" id="KW-0804">Transcription</keyword>
<feature type="domain" description="HTH gntR-type" evidence="5">
    <location>
        <begin position="15"/>
        <end position="83"/>
    </location>
</feature>
<accession>A0A2U3NVC7</accession>
<evidence type="ECO:0000313" key="7">
    <source>
        <dbReference type="Proteomes" id="UP000240988"/>
    </source>
</evidence>
<evidence type="ECO:0000256" key="3">
    <source>
        <dbReference type="ARBA" id="ARBA00023163"/>
    </source>
</evidence>
<organism evidence="6 7">
    <name type="scientific">Mycobacterium rhizamassiliense</name>
    <dbReference type="NCBI Taxonomy" id="1841860"/>
    <lineage>
        <taxon>Bacteria</taxon>
        <taxon>Bacillati</taxon>
        <taxon>Actinomycetota</taxon>
        <taxon>Actinomycetes</taxon>
        <taxon>Mycobacteriales</taxon>
        <taxon>Mycobacteriaceae</taxon>
        <taxon>Mycobacterium</taxon>
    </lineage>
</organism>
<dbReference type="CDD" id="cd07377">
    <property type="entry name" value="WHTH_GntR"/>
    <property type="match status" value="1"/>
</dbReference>
<dbReference type="GO" id="GO:0003677">
    <property type="term" value="F:DNA binding"/>
    <property type="evidence" value="ECO:0007669"/>
    <property type="project" value="UniProtKB-KW"/>
</dbReference>
<dbReference type="Pfam" id="PF00392">
    <property type="entry name" value="GntR"/>
    <property type="match status" value="1"/>
</dbReference>
<dbReference type="STRING" id="1841860.GCA_900157375_03275"/>